<dbReference type="AlphaFoldDB" id="A0A9P8W6F5"/>
<dbReference type="Proteomes" id="UP000777438">
    <property type="component" value="Unassembled WGS sequence"/>
</dbReference>
<evidence type="ECO:0000313" key="4">
    <source>
        <dbReference type="EMBL" id="KAH6889409.1"/>
    </source>
</evidence>
<evidence type="ECO:0000313" key="5">
    <source>
        <dbReference type="Proteomes" id="UP000777438"/>
    </source>
</evidence>
<dbReference type="InterPro" id="IPR021858">
    <property type="entry name" value="Fun_TF"/>
</dbReference>
<dbReference type="GO" id="GO:0005634">
    <property type="term" value="C:nucleus"/>
    <property type="evidence" value="ECO:0007669"/>
    <property type="project" value="UniProtKB-SubCell"/>
</dbReference>
<dbReference type="InterPro" id="IPR036864">
    <property type="entry name" value="Zn2-C6_fun-type_DNA-bd_sf"/>
</dbReference>
<dbReference type="CDD" id="cd00067">
    <property type="entry name" value="GAL4"/>
    <property type="match status" value="1"/>
</dbReference>
<evidence type="ECO:0000256" key="2">
    <source>
        <dbReference type="ARBA" id="ARBA00023242"/>
    </source>
</evidence>
<dbReference type="Pfam" id="PF00172">
    <property type="entry name" value="Zn_clus"/>
    <property type="match status" value="1"/>
</dbReference>
<protein>
    <recommendedName>
        <fullName evidence="3">Zn(2)-C6 fungal-type domain-containing protein</fullName>
    </recommendedName>
</protein>
<dbReference type="PROSITE" id="PS00463">
    <property type="entry name" value="ZN2_CY6_FUNGAL_1"/>
    <property type="match status" value="1"/>
</dbReference>
<accession>A0A9P8W6F5</accession>
<dbReference type="GO" id="GO:0008270">
    <property type="term" value="F:zinc ion binding"/>
    <property type="evidence" value="ECO:0007669"/>
    <property type="project" value="InterPro"/>
</dbReference>
<comment type="caution">
    <text evidence="4">The sequence shown here is derived from an EMBL/GenBank/DDBJ whole genome shotgun (WGS) entry which is preliminary data.</text>
</comment>
<dbReference type="EMBL" id="JAGPYM010000011">
    <property type="protein sequence ID" value="KAH6889409.1"/>
    <property type="molecule type" value="Genomic_DNA"/>
</dbReference>
<dbReference type="InterPro" id="IPR001138">
    <property type="entry name" value="Zn2Cys6_DnaBD"/>
</dbReference>
<dbReference type="SUPFAM" id="SSF57701">
    <property type="entry name" value="Zn2/Cys6 DNA-binding domain"/>
    <property type="match status" value="1"/>
</dbReference>
<dbReference type="Pfam" id="PF11951">
    <property type="entry name" value="Fungal_trans_2"/>
    <property type="match status" value="1"/>
</dbReference>
<dbReference type="GO" id="GO:0000981">
    <property type="term" value="F:DNA-binding transcription factor activity, RNA polymerase II-specific"/>
    <property type="evidence" value="ECO:0007669"/>
    <property type="project" value="InterPro"/>
</dbReference>
<dbReference type="GO" id="GO:0045944">
    <property type="term" value="P:positive regulation of transcription by RNA polymerase II"/>
    <property type="evidence" value="ECO:0007669"/>
    <property type="project" value="TreeGrafter"/>
</dbReference>
<gene>
    <name evidence="4" type="ORF">B0T10DRAFT_572818</name>
</gene>
<dbReference type="PANTHER" id="PTHR37534:SF49">
    <property type="entry name" value="LYSINE BIOSYNTHESIS REGULATORY PROTEIN LYS14"/>
    <property type="match status" value="1"/>
</dbReference>
<name>A0A9P8W6F5_9HYPO</name>
<comment type="subcellular location">
    <subcellularLocation>
        <location evidence="1">Nucleus</location>
    </subcellularLocation>
</comment>
<evidence type="ECO:0000256" key="1">
    <source>
        <dbReference type="ARBA" id="ARBA00004123"/>
    </source>
</evidence>
<dbReference type="PANTHER" id="PTHR37534">
    <property type="entry name" value="TRANSCRIPTIONAL ACTIVATOR PROTEIN UGA3"/>
    <property type="match status" value="1"/>
</dbReference>
<keyword evidence="5" id="KW-1185">Reference proteome</keyword>
<proteinExistence type="predicted"/>
<dbReference type="PROSITE" id="PS50048">
    <property type="entry name" value="ZN2_CY6_FUNGAL_2"/>
    <property type="match status" value="1"/>
</dbReference>
<dbReference type="GO" id="GO:0000976">
    <property type="term" value="F:transcription cis-regulatory region binding"/>
    <property type="evidence" value="ECO:0007669"/>
    <property type="project" value="TreeGrafter"/>
</dbReference>
<organism evidence="4 5">
    <name type="scientific">Thelonectria olida</name>
    <dbReference type="NCBI Taxonomy" id="1576542"/>
    <lineage>
        <taxon>Eukaryota</taxon>
        <taxon>Fungi</taxon>
        <taxon>Dikarya</taxon>
        <taxon>Ascomycota</taxon>
        <taxon>Pezizomycotina</taxon>
        <taxon>Sordariomycetes</taxon>
        <taxon>Hypocreomycetidae</taxon>
        <taxon>Hypocreales</taxon>
        <taxon>Nectriaceae</taxon>
        <taxon>Thelonectria</taxon>
    </lineage>
</organism>
<evidence type="ECO:0000259" key="3">
    <source>
        <dbReference type="PROSITE" id="PS50048"/>
    </source>
</evidence>
<keyword evidence="2" id="KW-0539">Nucleus</keyword>
<dbReference type="Gene3D" id="4.10.240.10">
    <property type="entry name" value="Zn(2)-C6 fungal-type DNA-binding domain"/>
    <property type="match status" value="1"/>
</dbReference>
<sequence>MQTPRKRNVVSRTRSGCVTCRSRRLRCDEGKPDCLNCTRLRLHCGGYVTRFRFKDQTESLRDKLDGTGRAKRSSRTANTTVAVVAEPAQEETPRVLYDAATSLSLIAGIFPSTLNPIVLSDASAPVQSPASGIETPQTPRNVVSIHSTPCAPLETNDFTTPNAEPQESPWYSNETNSNDTVDTTWYAIPVVDQQTKAPPIAPQGLLETAKFAEDVIYYHHLCDPSPNGLLSILGIRDILQIDTLDKGFFHAALASSALHVSQSSVSEALTDAAAIHALDHFVEALGSMRAAQLSDDTASFDVPSTRKHTIAWLATLLLLANFELSRGQMKLWYVHSHAAVTYLSQNIDRVGKLPVGESIIRSFSRIAALLEIFDRSYTAHHGLAVSTVSLLLGNSLKASPNPADRLLYILPRVIEFEEESRTSPGIDEHWRLRAQSLVDELKAWRRSLDNRDVPSVDELEANPWTQSDGVSACTIRPLSLDRAIEPVTAATSFMHYLVSLIRLEIKYLPGAGRQLPANANKLINVVCRLAAGVSSSSCAAINAYGHGMVPAMMNAYYLSEDEEAKRWIKSWIAQFPRDREGIWNVRHAHRLLQYVDKEYSQRGSRLNWEIIKVRMVDLEEEGIPQGGEKESDRFSVEINSRCRRGWSIDFVDIP</sequence>
<dbReference type="SMART" id="SM00066">
    <property type="entry name" value="GAL4"/>
    <property type="match status" value="1"/>
</dbReference>
<reference evidence="4 5" key="1">
    <citation type="journal article" date="2021" name="Nat. Commun.">
        <title>Genetic determinants of endophytism in the Arabidopsis root mycobiome.</title>
        <authorList>
            <person name="Mesny F."/>
            <person name="Miyauchi S."/>
            <person name="Thiergart T."/>
            <person name="Pickel B."/>
            <person name="Atanasova L."/>
            <person name="Karlsson M."/>
            <person name="Huettel B."/>
            <person name="Barry K.W."/>
            <person name="Haridas S."/>
            <person name="Chen C."/>
            <person name="Bauer D."/>
            <person name="Andreopoulos W."/>
            <person name="Pangilinan J."/>
            <person name="LaButti K."/>
            <person name="Riley R."/>
            <person name="Lipzen A."/>
            <person name="Clum A."/>
            <person name="Drula E."/>
            <person name="Henrissat B."/>
            <person name="Kohler A."/>
            <person name="Grigoriev I.V."/>
            <person name="Martin F.M."/>
            <person name="Hacquard S."/>
        </authorList>
    </citation>
    <scope>NUCLEOTIDE SEQUENCE [LARGE SCALE GENOMIC DNA]</scope>
    <source>
        <strain evidence="4 5">MPI-CAGE-CH-0241</strain>
    </source>
</reference>
<dbReference type="OrthoDB" id="5126878at2759"/>
<feature type="domain" description="Zn(2)-C6 fungal-type" evidence="3">
    <location>
        <begin position="16"/>
        <end position="44"/>
    </location>
</feature>